<keyword evidence="2" id="KW-1185">Reference proteome</keyword>
<dbReference type="EMBL" id="CM046391">
    <property type="protein sequence ID" value="KAI8560005.1"/>
    <property type="molecule type" value="Genomic_DNA"/>
</dbReference>
<sequence>MLMEHLWYLTPSLLTHTLPLRLTLHHHVYDYAQSRLINMRLSPAHSKCSLSFRGTLKRIHINTSLNFEAFSSTLLIHCFPMDVLRLILFQFTLIGNAKHWLSTLPANSITTWVKMSATFLKKFFPIGKTLRLRQEITTFQQAENEQFYEAWERYGDLIRKCPHHDIPKWQLV</sequence>
<organism evidence="1 2">
    <name type="scientific">Rhododendron molle</name>
    <name type="common">Chinese azalea</name>
    <name type="synonym">Azalea mollis</name>
    <dbReference type="NCBI Taxonomy" id="49168"/>
    <lineage>
        <taxon>Eukaryota</taxon>
        <taxon>Viridiplantae</taxon>
        <taxon>Streptophyta</taxon>
        <taxon>Embryophyta</taxon>
        <taxon>Tracheophyta</taxon>
        <taxon>Spermatophyta</taxon>
        <taxon>Magnoliopsida</taxon>
        <taxon>eudicotyledons</taxon>
        <taxon>Gunneridae</taxon>
        <taxon>Pentapetalae</taxon>
        <taxon>asterids</taxon>
        <taxon>Ericales</taxon>
        <taxon>Ericaceae</taxon>
        <taxon>Ericoideae</taxon>
        <taxon>Rhodoreae</taxon>
        <taxon>Rhododendron</taxon>
    </lineage>
</organism>
<proteinExistence type="predicted"/>
<reference evidence="1" key="1">
    <citation type="submission" date="2022-02" db="EMBL/GenBank/DDBJ databases">
        <title>Plant Genome Project.</title>
        <authorList>
            <person name="Zhang R.-G."/>
        </authorList>
    </citation>
    <scope>NUCLEOTIDE SEQUENCE</scope>
    <source>
        <strain evidence="1">AT1</strain>
    </source>
</reference>
<name>A0ACC0P3D3_RHOML</name>
<protein>
    <submittedName>
        <fullName evidence="1">Uncharacterized protein</fullName>
    </submittedName>
</protein>
<evidence type="ECO:0000313" key="2">
    <source>
        <dbReference type="Proteomes" id="UP001062846"/>
    </source>
</evidence>
<dbReference type="Proteomes" id="UP001062846">
    <property type="component" value="Chromosome 4"/>
</dbReference>
<gene>
    <name evidence="1" type="ORF">RHMOL_Rhmol04G0221100</name>
</gene>
<accession>A0ACC0P3D3</accession>
<evidence type="ECO:0000313" key="1">
    <source>
        <dbReference type="EMBL" id="KAI8560005.1"/>
    </source>
</evidence>
<comment type="caution">
    <text evidence="1">The sequence shown here is derived from an EMBL/GenBank/DDBJ whole genome shotgun (WGS) entry which is preliminary data.</text>
</comment>